<name>F6HED8_VITVI</name>
<evidence type="ECO:0000313" key="3">
    <source>
        <dbReference type="Proteomes" id="UP000009183"/>
    </source>
</evidence>
<keyword evidence="3" id="KW-1185">Reference proteome</keyword>
<dbReference type="AlphaFoldDB" id="F6HED8"/>
<reference evidence="3" key="1">
    <citation type="journal article" date="2007" name="Nature">
        <title>The grapevine genome sequence suggests ancestral hexaploidization in major angiosperm phyla.</title>
        <authorList>
            <consortium name="The French-Italian Public Consortium for Grapevine Genome Characterization."/>
            <person name="Jaillon O."/>
            <person name="Aury J.-M."/>
            <person name="Noel B."/>
            <person name="Policriti A."/>
            <person name="Clepet C."/>
            <person name="Casagrande A."/>
            <person name="Choisne N."/>
            <person name="Aubourg S."/>
            <person name="Vitulo N."/>
            <person name="Jubin C."/>
            <person name="Vezzi A."/>
            <person name="Legeai F."/>
            <person name="Hugueney P."/>
            <person name="Dasilva C."/>
            <person name="Horner D."/>
            <person name="Mica E."/>
            <person name="Jublot D."/>
            <person name="Poulain J."/>
            <person name="Bruyere C."/>
            <person name="Billault A."/>
            <person name="Segurens B."/>
            <person name="Gouyvenoux M."/>
            <person name="Ugarte E."/>
            <person name="Cattonaro F."/>
            <person name="Anthouard V."/>
            <person name="Vico V."/>
            <person name="Del Fabbro C."/>
            <person name="Alaux M."/>
            <person name="Di Gaspero G."/>
            <person name="Dumas V."/>
            <person name="Felice N."/>
            <person name="Paillard S."/>
            <person name="Juman I."/>
            <person name="Moroldo M."/>
            <person name="Scalabrin S."/>
            <person name="Canaguier A."/>
            <person name="Le Clainche I."/>
            <person name="Malacrida G."/>
            <person name="Durand E."/>
            <person name="Pesole G."/>
            <person name="Laucou V."/>
            <person name="Chatelet P."/>
            <person name="Merdinoglu D."/>
            <person name="Delledonne M."/>
            <person name="Pezzotti M."/>
            <person name="Lecharny A."/>
            <person name="Scarpelli C."/>
            <person name="Artiguenave F."/>
            <person name="Pe M.E."/>
            <person name="Valle G."/>
            <person name="Morgante M."/>
            <person name="Caboche M."/>
            <person name="Adam-Blondon A.-F."/>
            <person name="Weissenbach J."/>
            <person name="Quetier F."/>
            <person name="Wincker P."/>
        </authorList>
    </citation>
    <scope>NUCLEOTIDE SEQUENCE [LARGE SCALE GENOMIC DNA]</scope>
    <source>
        <strain evidence="3">cv. Pinot noir / PN40024</strain>
    </source>
</reference>
<sequence length="28" mass="3269">MYGNKDDEDDHGTLDRDDEDVSMKNLLK</sequence>
<dbReference type="HOGENOM" id="CLU_3413551_0_0_1"/>
<feature type="region of interest" description="Disordered" evidence="1">
    <location>
        <begin position="1"/>
        <end position="28"/>
    </location>
</feature>
<dbReference type="InParanoid" id="F6HED8"/>
<organism evidence="2 3">
    <name type="scientific">Vitis vinifera</name>
    <name type="common">Grape</name>
    <dbReference type="NCBI Taxonomy" id="29760"/>
    <lineage>
        <taxon>Eukaryota</taxon>
        <taxon>Viridiplantae</taxon>
        <taxon>Streptophyta</taxon>
        <taxon>Embryophyta</taxon>
        <taxon>Tracheophyta</taxon>
        <taxon>Spermatophyta</taxon>
        <taxon>Magnoliopsida</taxon>
        <taxon>eudicotyledons</taxon>
        <taxon>Gunneridae</taxon>
        <taxon>Pentapetalae</taxon>
        <taxon>rosids</taxon>
        <taxon>Vitales</taxon>
        <taxon>Vitaceae</taxon>
        <taxon>Viteae</taxon>
        <taxon>Vitis</taxon>
    </lineage>
</organism>
<proteinExistence type="predicted"/>
<dbReference type="Proteomes" id="UP000009183">
    <property type="component" value="Chromosome 16"/>
</dbReference>
<feature type="compositionally biased region" description="Acidic residues" evidence="1">
    <location>
        <begin position="1"/>
        <end position="20"/>
    </location>
</feature>
<dbReference type="EMBL" id="FN595750">
    <property type="protein sequence ID" value="CCB50584.1"/>
    <property type="molecule type" value="Genomic_DNA"/>
</dbReference>
<protein>
    <submittedName>
        <fullName evidence="2">Uncharacterized protein</fullName>
    </submittedName>
</protein>
<evidence type="ECO:0000313" key="2">
    <source>
        <dbReference type="EMBL" id="CCB50584.1"/>
    </source>
</evidence>
<gene>
    <name evidence="2" type="ordered locus">VIT_16s0039g01620</name>
</gene>
<dbReference type="PaxDb" id="29760-VIT_16s0039g01620.t01"/>
<accession>F6HED8</accession>
<evidence type="ECO:0000256" key="1">
    <source>
        <dbReference type="SAM" id="MobiDB-lite"/>
    </source>
</evidence>